<sequence>MRSAPNYMAATESAMVRFRQQSAPKQRPMTPEREAASSAAKKKLMFDPYNKNVISLRRRAWRRARWENGV</sequence>
<dbReference type="Pfam" id="PF13178">
    <property type="entry name" value="DUF4005"/>
    <property type="match status" value="1"/>
</dbReference>
<accession>A0A2I0WIW2</accession>
<feature type="domain" description="DUF4005" evidence="2">
    <location>
        <begin position="3"/>
        <end position="51"/>
    </location>
</feature>
<dbReference type="Proteomes" id="UP000233837">
    <property type="component" value="Unassembled WGS sequence"/>
</dbReference>
<reference evidence="3 4" key="1">
    <citation type="journal article" date="2016" name="Sci. Rep.">
        <title>The Dendrobium catenatum Lindl. genome sequence provides insights into polysaccharide synthase, floral development and adaptive evolution.</title>
        <authorList>
            <person name="Zhang G.Q."/>
            <person name="Xu Q."/>
            <person name="Bian C."/>
            <person name="Tsai W.C."/>
            <person name="Yeh C.M."/>
            <person name="Liu K.W."/>
            <person name="Yoshida K."/>
            <person name="Zhang L.S."/>
            <person name="Chang S.B."/>
            <person name="Chen F."/>
            <person name="Shi Y."/>
            <person name="Su Y.Y."/>
            <person name="Zhang Y.Q."/>
            <person name="Chen L.J."/>
            <person name="Yin Y."/>
            <person name="Lin M."/>
            <person name="Huang H."/>
            <person name="Deng H."/>
            <person name="Wang Z.W."/>
            <person name="Zhu S.L."/>
            <person name="Zhao X."/>
            <person name="Deng C."/>
            <person name="Niu S.C."/>
            <person name="Huang J."/>
            <person name="Wang M."/>
            <person name="Liu G.H."/>
            <person name="Yang H.J."/>
            <person name="Xiao X.J."/>
            <person name="Hsiao Y.Y."/>
            <person name="Wu W.L."/>
            <person name="Chen Y.Y."/>
            <person name="Mitsuda N."/>
            <person name="Ohme-Takagi M."/>
            <person name="Luo Y.B."/>
            <person name="Van de Peer Y."/>
            <person name="Liu Z.J."/>
        </authorList>
    </citation>
    <scope>NUCLEOTIDE SEQUENCE [LARGE SCALE GENOMIC DNA]</scope>
    <source>
        <tissue evidence="3">The whole plant</tissue>
    </source>
</reference>
<reference evidence="3 4" key="2">
    <citation type="journal article" date="2017" name="Nature">
        <title>The Apostasia genome and the evolution of orchids.</title>
        <authorList>
            <person name="Zhang G.Q."/>
            <person name="Liu K.W."/>
            <person name="Li Z."/>
            <person name="Lohaus R."/>
            <person name="Hsiao Y.Y."/>
            <person name="Niu S.C."/>
            <person name="Wang J.Y."/>
            <person name="Lin Y.C."/>
            <person name="Xu Q."/>
            <person name="Chen L.J."/>
            <person name="Yoshida K."/>
            <person name="Fujiwara S."/>
            <person name="Wang Z.W."/>
            <person name="Zhang Y.Q."/>
            <person name="Mitsuda N."/>
            <person name="Wang M."/>
            <person name="Liu G.H."/>
            <person name="Pecoraro L."/>
            <person name="Huang H.X."/>
            <person name="Xiao X.J."/>
            <person name="Lin M."/>
            <person name="Wu X.Y."/>
            <person name="Wu W.L."/>
            <person name="Chen Y.Y."/>
            <person name="Chang S.B."/>
            <person name="Sakamoto S."/>
            <person name="Ohme-Takagi M."/>
            <person name="Yagi M."/>
            <person name="Zeng S.J."/>
            <person name="Shen C.Y."/>
            <person name="Yeh C.M."/>
            <person name="Luo Y.B."/>
            <person name="Tsai W.C."/>
            <person name="Van de Peer Y."/>
            <person name="Liu Z.J."/>
        </authorList>
    </citation>
    <scope>NUCLEOTIDE SEQUENCE [LARGE SCALE GENOMIC DNA]</scope>
    <source>
        <tissue evidence="3">The whole plant</tissue>
    </source>
</reference>
<name>A0A2I0WIW2_9ASPA</name>
<dbReference type="AlphaFoldDB" id="A0A2I0WIW2"/>
<gene>
    <name evidence="3" type="ORF">MA16_Dca027656</name>
</gene>
<evidence type="ECO:0000256" key="1">
    <source>
        <dbReference type="SAM" id="MobiDB-lite"/>
    </source>
</evidence>
<organism evidence="3 4">
    <name type="scientific">Dendrobium catenatum</name>
    <dbReference type="NCBI Taxonomy" id="906689"/>
    <lineage>
        <taxon>Eukaryota</taxon>
        <taxon>Viridiplantae</taxon>
        <taxon>Streptophyta</taxon>
        <taxon>Embryophyta</taxon>
        <taxon>Tracheophyta</taxon>
        <taxon>Spermatophyta</taxon>
        <taxon>Magnoliopsida</taxon>
        <taxon>Liliopsida</taxon>
        <taxon>Asparagales</taxon>
        <taxon>Orchidaceae</taxon>
        <taxon>Epidendroideae</taxon>
        <taxon>Malaxideae</taxon>
        <taxon>Dendrobiinae</taxon>
        <taxon>Dendrobium</taxon>
    </lineage>
</organism>
<proteinExistence type="predicted"/>
<dbReference type="EMBL" id="KZ502585">
    <property type="protein sequence ID" value="PKU75597.1"/>
    <property type="molecule type" value="Genomic_DNA"/>
</dbReference>
<dbReference type="InterPro" id="IPR025064">
    <property type="entry name" value="DUF4005"/>
</dbReference>
<evidence type="ECO:0000259" key="2">
    <source>
        <dbReference type="Pfam" id="PF13178"/>
    </source>
</evidence>
<protein>
    <recommendedName>
        <fullName evidence="2">DUF4005 domain-containing protein</fullName>
    </recommendedName>
</protein>
<evidence type="ECO:0000313" key="3">
    <source>
        <dbReference type="EMBL" id="PKU75597.1"/>
    </source>
</evidence>
<keyword evidence="4" id="KW-1185">Reference proteome</keyword>
<evidence type="ECO:0000313" key="4">
    <source>
        <dbReference type="Proteomes" id="UP000233837"/>
    </source>
</evidence>
<feature type="region of interest" description="Disordered" evidence="1">
    <location>
        <begin position="19"/>
        <end position="42"/>
    </location>
</feature>